<dbReference type="PANTHER" id="PTHR32329">
    <property type="entry name" value="BIFUNCTIONAL PROTEIN [INCLUDES 2-HYDROXYACYL-COA DEHYDRATASE (N-TER) AND ITS ACTIVATOR DOMAIN (C_TERM)-RELATED"/>
    <property type="match status" value="1"/>
</dbReference>
<accession>A0A3B0TID2</accession>
<reference evidence="6" key="1">
    <citation type="submission" date="2018-06" db="EMBL/GenBank/DDBJ databases">
        <authorList>
            <person name="Zhirakovskaya E."/>
        </authorList>
    </citation>
    <scope>NUCLEOTIDE SEQUENCE</scope>
</reference>
<protein>
    <submittedName>
        <fullName evidence="6">Benzoyl-CoA reductase subunit BadG</fullName>
        <ecNumber evidence="6">1.3.99.15</ecNumber>
    </submittedName>
</protein>
<dbReference type="InterPro" id="IPR002731">
    <property type="entry name" value="ATPase_BadF"/>
</dbReference>
<keyword evidence="2" id="KW-0479">Metal-binding</keyword>
<comment type="cofactor">
    <cofactor evidence="1">
        <name>[4Fe-4S] cluster</name>
        <dbReference type="ChEBI" id="CHEBI:49883"/>
    </cofactor>
</comment>
<name>A0A3B0TID2_9ZZZZ</name>
<sequence length="276" mass="29509">MIITAGVDIGSTYSKAMIQTEEGEIIGRAMLPTGFRLTEVAHTVYDEALTDAGLSADDIAYVIATGPGRHQVDFKDLQVTDLTASARGASFLFPGTRSILDIGGQTMKVSRIDEKAKVLSFRLNDKCAAGTGAFLEKTARYMGYSVEEISVLMSTSKQPVPISGVCAVFAESEVINHLSLGTAPADIMQGAIESLTGRSVQLMKRVRAEPEYTLIGGILRFETMGKTVSDLLEAEVNVPDPDMVQYVLALGCSILGRRRLEKLAEADGVPAEAVTV</sequence>
<feature type="domain" description="ATPase BadF/BadG/BcrA/BcrD type" evidence="5">
    <location>
        <begin position="6"/>
        <end position="237"/>
    </location>
</feature>
<dbReference type="InterPro" id="IPR043129">
    <property type="entry name" value="ATPase_NBD"/>
</dbReference>
<dbReference type="PANTHER" id="PTHR32329:SF2">
    <property type="entry name" value="BIFUNCTIONAL PROTEIN [INCLUDES 2-HYDROXYACYL-COA DEHYDRATASE (N-TER) AND ITS ACTIVATOR DOMAIN (C_TERM)"/>
    <property type="match status" value="1"/>
</dbReference>
<dbReference type="GO" id="GO:0016491">
    <property type="term" value="F:oxidoreductase activity"/>
    <property type="evidence" value="ECO:0007669"/>
    <property type="project" value="UniProtKB-KW"/>
</dbReference>
<dbReference type="EMBL" id="UOEI01000489">
    <property type="protein sequence ID" value="VAW06806.1"/>
    <property type="molecule type" value="Genomic_DNA"/>
</dbReference>
<dbReference type="CDD" id="cd24105">
    <property type="entry name" value="ASKHA_NBD_benz_CoA_BcrD_BadG"/>
    <property type="match status" value="1"/>
</dbReference>
<dbReference type="EC" id="1.3.99.15" evidence="6"/>
<evidence type="ECO:0000256" key="4">
    <source>
        <dbReference type="ARBA" id="ARBA00023014"/>
    </source>
</evidence>
<proteinExistence type="predicted"/>
<evidence type="ECO:0000256" key="3">
    <source>
        <dbReference type="ARBA" id="ARBA00023004"/>
    </source>
</evidence>
<dbReference type="GO" id="GO:0051536">
    <property type="term" value="F:iron-sulfur cluster binding"/>
    <property type="evidence" value="ECO:0007669"/>
    <property type="project" value="UniProtKB-KW"/>
</dbReference>
<dbReference type="Pfam" id="PF01869">
    <property type="entry name" value="BcrAD_BadFG"/>
    <property type="match status" value="1"/>
</dbReference>
<evidence type="ECO:0000256" key="2">
    <source>
        <dbReference type="ARBA" id="ARBA00022723"/>
    </source>
</evidence>
<evidence type="ECO:0000313" key="6">
    <source>
        <dbReference type="EMBL" id="VAW06806.1"/>
    </source>
</evidence>
<dbReference type="SUPFAM" id="SSF53067">
    <property type="entry name" value="Actin-like ATPase domain"/>
    <property type="match status" value="1"/>
</dbReference>
<evidence type="ECO:0000259" key="5">
    <source>
        <dbReference type="Pfam" id="PF01869"/>
    </source>
</evidence>
<keyword evidence="4" id="KW-0411">Iron-sulfur</keyword>
<keyword evidence="6" id="KW-0560">Oxidoreductase</keyword>
<dbReference type="NCBIfam" id="TIGR00241">
    <property type="entry name" value="CoA_E_activ"/>
    <property type="match status" value="1"/>
</dbReference>
<evidence type="ECO:0000256" key="1">
    <source>
        <dbReference type="ARBA" id="ARBA00001966"/>
    </source>
</evidence>
<dbReference type="InterPro" id="IPR051805">
    <property type="entry name" value="Dehydratase_Activator_Redct"/>
</dbReference>
<dbReference type="AlphaFoldDB" id="A0A3B0TID2"/>
<dbReference type="GO" id="GO:0046872">
    <property type="term" value="F:metal ion binding"/>
    <property type="evidence" value="ECO:0007669"/>
    <property type="project" value="UniProtKB-KW"/>
</dbReference>
<keyword evidence="3" id="KW-0408">Iron</keyword>
<organism evidence="6">
    <name type="scientific">hydrothermal vent metagenome</name>
    <dbReference type="NCBI Taxonomy" id="652676"/>
    <lineage>
        <taxon>unclassified sequences</taxon>
        <taxon>metagenomes</taxon>
        <taxon>ecological metagenomes</taxon>
    </lineage>
</organism>
<dbReference type="Gene3D" id="3.30.420.40">
    <property type="match status" value="2"/>
</dbReference>
<gene>
    <name evidence="6" type="ORF">MNBD_ACTINO01-2442</name>
</gene>
<dbReference type="InterPro" id="IPR008275">
    <property type="entry name" value="CoA_E_activase_dom"/>
</dbReference>